<keyword evidence="1" id="KW-0472">Membrane</keyword>
<proteinExistence type="predicted"/>
<dbReference type="Proteomes" id="UP000215546">
    <property type="component" value="Unassembled WGS sequence"/>
</dbReference>
<feature type="transmembrane region" description="Helical" evidence="1">
    <location>
        <begin position="49"/>
        <end position="72"/>
    </location>
</feature>
<comment type="caution">
    <text evidence="2">The sequence shown here is derived from an EMBL/GenBank/DDBJ whole genome shotgun (WGS) entry which is preliminary data.</text>
</comment>
<organism evidence="2 3">
    <name type="scientific">Finegoldia magna</name>
    <name type="common">Peptostreptococcus magnus</name>
    <dbReference type="NCBI Taxonomy" id="1260"/>
    <lineage>
        <taxon>Bacteria</taxon>
        <taxon>Bacillati</taxon>
        <taxon>Bacillota</taxon>
        <taxon>Tissierellia</taxon>
        <taxon>Tissierellales</taxon>
        <taxon>Peptoniphilaceae</taxon>
        <taxon>Finegoldia</taxon>
    </lineage>
</organism>
<feature type="transmembrane region" description="Helical" evidence="1">
    <location>
        <begin position="15"/>
        <end position="37"/>
    </location>
</feature>
<gene>
    <name evidence="2" type="ORF">B9N55_01105</name>
</gene>
<dbReference type="RefSeq" id="WP_094207998.1">
    <property type="nucleotide sequence ID" value="NZ_NDYE01000002.1"/>
</dbReference>
<evidence type="ECO:0000313" key="2">
    <source>
        <dbReference type="EMBL" id="OXZ34647.1"/>
    </source>
</evidence>
<feature type="transmembrane region" description="Helical" evidence="1">
    <location>
        <begin position="125"/>
        <end position="145"/>
    </location>
</feature>
<sequence length="149" mass="17034">MKNLQNYRKEIARRISLLVVFCVTALLAIVLGAVFLKDISPSKADTTDYVLGFFTGIELVCIFYKGCLIRAYRDEKYLKEMYTKETDEREILIRMKSGKDIVPILSFVIAVIACVMSYVNYEVFIALTAVAIAQIIITVILKIYWSKKL</sequence>
<dbReference type="AlphaFoldDB" id="A0A233VQN2"/>
<keyword evidence="1" id="KW-1133">Transmembrane helix</keyword>
<protein>
    <recommendedName>
        <fullName evidence="4">DUF2178 domain-containing protein</fullName>
    </recommendedName>
</protein>
<keyword evidence="1" id="KW-0812">Transmembrane</keyword>
<accession>A0A233VQN2</accession>
<feature type="transmembrane region" description="Helical" evidence="1">
    <location>
        <begin position="101"/>
        <end position="119"/>
    </location>
</feature>
<name>A0A233VQN2_FINMA</name>
<dbReference type="EMBL" id="NDYE01000002">
    <property type="protein sequence ID" value="OXZ34647.1"/>
    <property type="molecule type" value="Genomic_DNA"/>
</dbReference>
<evidence type="ECO:0008006" key="4">
    <source>
        <dbReference type="Google" id="ProtNLM"/>
    </source>
</evidence>
<reference evidence="3" key="1">
    <citation type="submission" date="2017-04" db="EMBL/GenBank/DDBJ databases">
        <title>Finegoldia magna isolated from orthopedic joint implant-associated infections.</title>
        <authorList>
            <person name="Bjorklund S."/>
            <person name="Bruggemann H."/>
            <person name="Jensen A."/>
            <person name="Hellmark B."/>
            <person name="Soderquist B."/>
        </authorList>
    </citation>
    <scope>NUCLEOTIDE SEQUENCE [LARGE SCALE GENOMIC DNA]</scope>
    <source>
        <strain evidence="3">12T273</strain>
    </source>
</reference>
<evidence type="ECO:0000313" key="3">
    <source>
        <dbReference type="Proteomes" id="UP000215546"/>
    </source>
</evidence>
<evidence type="ECO:0000256" key="1">
    <source>
        <dbReference type="SAM" id="Phobius"/>
    </source>
</evidence>